<dbReference type="AlphaFoldDB" id="A0A1C7M4R0"/>
<name>A0A1C7M4R0_GRIFR</name>
<reference evidence="2 3" key="1">
    <citation type="submission" date="2016-03" db="EMBL/GenBank/DDBJ databases">
        <title>Whole genome sequencing of Grifola frondosa 9006-11.</title>
        <authorList>
            <person name="Min B."/>
            <person name="Park H."/>
            <person name="Kim J.-G."/>
            <person name="Cho H."/>
            <person name="Oh Y.-L."/>
            <person name="Kong W.-S."/>
            <person name="Choi I.-G."/>
        </authorList>
    </citation>
    <scope>NUCLEOTIDE SEQUENCE [LARGE SCALE GENOMIC DNA]</scope>
    <source>
        <strain evidence="2 3">9006-11</strain>
    </source>
</reference>
<feature type="chain" id="PRO_5008888928" evidence="1">
    <location>
        <begin position="19"/>
        <end position="144"/>
    </location>
</feature>
<dbReference type="Proteomes" id="UP000092993">
    <property type="component" value="Unassembled WGS sequence"/>
</dbReference>
<keyword evidence="1" id="KW-0732">Signal</keyword>
<protein>
    <submittedName>
        <fullName evidence="2">Uncharacterized protein</fullName>
    </submittedName>
</protein>
<comment type="caution">
    <text evidence="2">The sequence shown here is derived from an EMBL/GenBank/DDBJ whole genome shotgun (WGS) entry which is preliminary data.</text>
</comment>
<organism evidence="2 3">
    <name type="scientific">Grifola frondosa</name>
    <name type="common">Maitake</name>
    <name type="synonym">Polyporus frondosus</name>
    <dbReference type="NCBI Taxonomy" id="5627"/>
    <lineage>
        <taxon>Eukaryota</taxon>
        <taxon>Fungi</taxon>
        <taxon>Dikarya</taxon>
        <taxon>Basidiomycota</taxon>
        <taxon>Agaricomycotina</taxon>
        <taxon>Agaricomycetes</taxon>
        <taxon>Polyporales</taxon>
        <taxon>Grifolaceae</taxon>
        <taxon>Grifola</taxon>
    </lineage>
</organism>
<evidence type="ECO:0000313" key="2">
    <source>
        <dbReference type="EMBL" id="OBZ71973.1"/>
    </source>
</evidence>
<keyword evidence="3" id="KW-1185">Reference proteome</keyword>
<accession>A0A1C7M4R0</accession>
<proteinExistence type="predicted"/>
<sequence>MLFKPLAALASLVALTVAAPQQVSQPPVSTFTATRLLQSFNTAYPFVTTITSVDGDHDLCYRFYLCDPSEVKEAHRELEDLFKHNRHFALLTVVQFILSMHHYVKDSSGHNLTDGPIPFLQRQFYFRIVSNNNIAFGILDGRLI</sequence>
<dbReference type="EMBL" id="LUGG01000010">
    <property type="protein sequence ID" value="OBZ71973.1"/>
    <property type="molecule type" value="Genomic_DNA"/>
</dbReference>
<evidence type="ECO:0000256" key="1">
    <source>
        <dbReference type="SAM" id="SignalP"/>
    </source>
</evidence>
<gene>
    <name evidence="2" type="ORF">A0H81_08130</name>
</gene>
<feature type="signal peptide" evidence="1">
    <location>
        <begin position="1"/>
        <end position="18"/>
    </location>
</feature>
<evidence type="ECO:0000313" key="3">
    <source>
        <dbReference type="Proteomes" id="UP000092993"/>
    </source>
</evidence>